<dbReference type="EMBL" id="JAXUHJ010000003">
    <property type="protein sequence ID" value="MEJ8541982.1"/>
    <property type="molecule type" value="Genomic_DNA"/>
</dbReference>
<dbReference type="GO" id="GO:0004143">
    <property type="term" value="F:ATP-dependent diacylglycerol kinase activity"/>
    <property type="evidence" value="ECO:0007669"/>
    <property type="project" value="InterPro"/>
</dbReference>
<dbReference type="KEGG" id="mwo:MWSIV6_1754"/>
<name>A0A9E7RU23_METWO</name>
<dbReference type="PANTHER" id="PTHR31303">
    <property type="entry name" value="CTP-DEPENDENT DIACYLGLYCEROL KINASE 1"/>
    <property type="match status" value="1"/>
</dbReference>
<accession>A0A9E7RU23</accession>
<organism evidence="3">
    <name type="scientific">Methanothermobacter wolfeii</name>
    <name type="common">Methanobacterium wolfei</name>
    <dbReference type="NCBI Taxonomy" id="145261"/>
    <lineage>
        <taxon>Archaea</taxon>
        <taxon>Methanobacteriati</taxon>
        <taxon>Methanobacteriota</taxon>
        <taxon>Methanomada group</taxon>
        <taxon>Methanobacteria</taxon>
        <taxon>Methanobacteriales</taxon>
        <taxon>Methanobacteriaceae</taxon>
        <taxon>Methanothermobacter</taxon>
    </lineage>
</organism>
<reference evidence="2 4" key="2">
    <citation type="submission" date="2023-12" db="EMBL/GenBank/DDBJ databases">
        <title>Phenotypic and Genomic Characterization of Methanothermobacter wolfeii Strain BSEL, a CO2-Capturing Archaeon with Minimal Nutrient Requirements.</title>
        <authorList>
            <person name="Ale Enriquez F."/>
            <person name="Ahring B.K."/>
        </authorList>
    </citation>
    <scope>NUCLEOTIDE SEQUENCE [LARGE SCALE GENOMIC DNA]</scope>
    <source>
        <strain evidence="2 4">BSEL-1</strain>
    </source>
</reference>
<dbReference type="InterPro" id="IPR037997">
    <property type="entry name" value="Dgk1-like"/>
</dbReference>
<dbReference type="PANTHER" id="PTHR31303:SF1">
    <property type="entry name" value="CTP-DEPENDENT DIACYLGLYCEROL KINASE 1"/>
    <property type="match status" value="1"/>
</dbReference>
<dbReference type="EMBL" id="CP104550">
    <property type="protein sequence ID" value="UXH31665.1"/>
    <property type="molecule type" value="Genomic_DNA"/>
</dbReference>
<reference evidence="3" key="1">
    <citation type="submission" date="2022-09" db="EMBL/GenBank/DDBJ databases">
        <title>Characterization of three MwoI isoschizomers from sequenced genome and metagenomes.</title>
        <authorList>
            <person name="Fomenkov A."/>
            <person name="Xu S.Y."/>
            <person name="Roberts R.J."/>
        </authorList>
    </citation>
    <scope>NUCLEOTIDE SEQUENCE</scope>
    <source>
        <strain evidence="3">DSM 2970</strain>
    </source>
</reference>
<evidence type="ECO:0000256" key="1">
    <source>
        <dbReference type="SAM" id="Phobius"/>
    </source>
</evidence>
<feature type="transmembrane region" description="Helical" evidence="1">
    <location>
        <begin position="171"/>
        <end position="190"/>
    </location>
</feature>
<dbReference type="RefSeq" id="WP_074359596.1">
    <property type="nucleotide sequence ID" value="NZ_CP104550.1"/>
</dbReference>
<feature type="transmembrane region" description="Helical" evidence="1">
    <location>
        <begin position="132"/>
        <end position="151"/>
    </location>
</feature>
<dbReference type="GeneID" id="58979413"/>
<evidence type="ECO:0000313" key="3">
    <source>
        <dbReference type="EMBL" id="UXH31665.1"/>
    </source>
</evidence>
<feature type="transmembrane region" description="Helical" evidence="1">
    <location>
        <begin position="93"/>
        <end position="111"/>
    </location>
</feature>
<protein>
    <submittedName>
        <fullName evidence="3">SEC59/DGK1/VTE5 family protein</fullName>
    </submittedName>
</protein>
<gene>
    <name evidence="3" type="ORF">N5910_09065</name>
    <name evidence="2" type="ORF">U2150_00500</name>
</gene>
<sequence>MKYRREFFRQLIHASGIIFIIISTYLNSLQMLILSVLAAAAGEVIFRIDRIHYIPLLSGILRGCRRNTSERGFIYYFLGMAVTYAIFGFSMDIANGAILILTLGDSFSTIIGREYGKHRLPFNRDKSIEGSLAFAFSGFIGALFIIGPLPALTGAVTGALVEAYTPVEDNLTIPVFAGAAILLSGHLMGAP</sequence>
<proteinExistence type="predicted"/>
<dbReference type="Proteomes" id="UP001065373">
    <property type="component" value="Chromosome"/>
</dbReference>
<keyword evidence="1" id="KW-0812">Transmembrane</keyword>
<evidence type="ECO:0000313" key="4">
    <source>
        <dbReference type="Proteomes" id="UP001369247"/>
    </source>
</evidence>
<dbReference type="AlphaFoldDB" id="A0A9E7RU23"/>
<feature type="transmembrane region" description="Helical" evidence="1">
    <location>
        <begin position="69"/>
        <end position="87"/>
    </location>
</feature>
<keyword evidence="1" id="KW-0472">Membrane</keyword>
<keyword evidence="4" id="KW-1185">Reference proteome</keyword>
<dbReference type="Proteomes" id="UP001369247">
    <property type="component" value="Unassembled WGS sequence"/>
</dbReference>
<feature type="transmembrane region" description="Helical" evidence="1">
    <location>
        <begin position="7"/>
        <end position="26"/>
    </location>
</feature>
<evidence type="ECO:0000313" key="2">
    <source>
        <dbReference type="EMBL" id="MEJ8541982.1"/>
    </source>
</evidence>
<keyword evidence="1" id="KW-1133">Transmembrane helix</keyword>
<dbReference type="GeneID" id="75107399"/>